<gene>
    <name evidence="2" type="ORF">ABEU19_002301</name>
</gene>
<comment type="caution">
    <text evidence="2">The sequence shown here is derived from an EMBL/GenBank/DDBJ whole genome shotgun (WGS) entry which is preliminary data.</text>
</comment>
<organism evidence="2 3">
    <name type="scientific">Prescottella soli</name>
    <dbReference type="NCBI Taxonomy" id="1543852"/>
    <lineage>
        <taxon>Bacteria</taxon>
        <taxon>Bacillati</taxon>
        <taxon>Actinomycetota</taxon>
        <taxon>Actinomycetes</taxon>
        <taxon>Mycobacteriales</taxon>
        <taxon>Nocardiaceae</taxon>
        <taxon>Prescottella</taxon>
    </lineage>
</organism>
<dbReference type="EMBL" id="JBDLNU010000002">
    <property type="protein sequence ID" value="MFM1728804.1"/>
    <property type="molecule type" value="Genomic_DNA"/>
</dbReference>
<dbReference type="InterPro" id="IPR037401">
    <property type="entry name" value="SnoaL-like"/>
</dbReference>
<sequence>MDDTSNAIADLFDKQAIYEVVLRYCRGIDRLDYDLIRSAYHPDGIDHHTGFDGPVDEYIQWLRCKIETFDGTMHFVGNHYVELFGDRAISETYSTATHWGGGPAGPAGLNFTSGARFVDLMERRDGMWAISERWAIREWTRSDAGRFIAPEAAGPRTIRGSSDTFHQLRLSLA</sequence>
<evidence type="ECO:0000259" key="1">
    <source>
        <dbReference type="Pfam" id="PF13577"/>
    </source>
</evidence>
<accession>A0ABW9FUD0</accession>
<proteinExistence type="predicted"/>
<dbReference type="RefSeq" id="WP_348605163.1">
    <property type="nucleotide sequence ID" value="NZ_CP157276.1"/>
</dbReference>
<dbReference type="Pfam" id="PF13577">
    <property type="entry name" value="SnoaL_4"/>
    <property type="match status" value="1"/>
</dbReference>
<protein>
    <submittedName>
        <fullName evidence="2">Nuclear transport factor 2 family protein</fullName>
    </submittedName>
</protein>
<evidence type="ECO:0000313" key="3">
    <source>
        <dbReference type="Proteomes" id="UP001629744"/>
    </source>
</evidence>
<dbReference type="Proteomes" id="UP001629744">
    <property type="component" value="Unassembled WGS sequence"/>
</dbReference>
<feature type="domain" description="SnoaL-like" evidence="1">
    <location>
        <begin position="11"/>
        <end position="133"/>
    </location>
</feature>
<reference evidence="2 3" key="1">
    <citation type="submission" date="2023-11" db="EMBL/GenBank/DDBJ databases">
        <authorList>
            <person name="Val-Calvo J."/>
            <person name="Scortti M."/>
            <person name="Vazquez-Boland J."/>
        </authorList>
    </citation>
    <scope>NUCLEOTIDE SEQUENCE [LARGE SCALE GENOMIC DNA]</scope>
    <source>
        <strain evidence="2 3">DSM 46662</strain>
    </source>
</reference>
<name>A0ABW9FUD0_9NOCA</name>
<dbReference type="Gene3D" id="3.10.450.50">
    <property type="match status" value="1"/>
</dbReference>
<keyword evidence="3" id="KW-1185">Reference proteome</keyword>
<evidence type="ECO:0000313" key="2">
    <source>
        <dbReference type="EMBL" id="MFM1728804.1"/>
    </source>
</evidence>
<dbReference type="SUPFAM" id="SSF54427">
    <property type="entry name" value="NTF2-like"/>
    <property type="match status" value="1"/>
</dbReference>
<dbReference type="InterPro" id="IPR032710">
    <property type="entry name" value="NTF2-like_dom_sf"/>
</dbReference>